<dbReference type="InterPro" id="IPR001509">
    <property type="entry name" value="Epimerase_deHydtase"/>
</dbReference>
<dbReference type="Pfam" id="PF01370">
    <property type="entry name" value="Epimerase"/>
    <property type="match status" value="1"/>
</dbReference>
<dbReference type="PANTHER" id="PTHR48079">
    <property type="entry name" value="PROTEIN YEEZ"/>
    <property type="match status" value="1"/>
</dbReference>
<dbReference type="OrthoDB" id="9807212at2"/>
<dbReference type="Gene3D" id="3.40.50.720">
    <property type="entry name" value="NAD(P)-binding Rossmann-like Domain"/>
    <property type="match status" value="1"/>
</dbReference>
<proteinExistence type="predicted"/>
<dbReference type="eggNOG" id="COG0451">
    <property type="taxonomic scope" value="Bacteria"/>
</dbReference>
<dbReference type="SUPFAM" id="SSF51735">
    <property type="entry name" value="NAD(P)-binding Rossmann-fold domains"/>
    <property type="match status" value="1"/>
</dbReference>
<dbReference type="GO" id="GO:0005737">
    <property type="term" value="C:cytoplasm"/>
    <property type="evidence" value="ECO:0007669"/>
    <property type="project" value="TreeGrafter"/>
</dbReference>
<evidence type="ECO:0000313" key="2">
    <source>
        <dbReference type="EMBL" id="ADU22412.1"/>
    </source>
</evidence>
<dbReference type="Proteomes" id="UP000006919">
    <property type="component" value="Chromosome"/>
</dbReference>
<protein>
    <submittedName>
        <fullName evidence="2">NAD-dependent epimerase/dehydratase</fullName>
    </submittedName>
</protein>
<reference evidence="2 3" key="1">
    <citation type="journal article" date="2011" name="J. Bacteriol.">
        <title>Complete genome of the cellulolytic ruminal bacterium Ruminococcus albus 7.</title>
        <authorList>
            <person name="Suen G."/>
            <person name="Stevenson D.M."/>
            <person name="Bruce D.C."/>
            <person name="Chertkov O."/>
            <person name="Copeland A."/>
            <person name="Cheng J.F."/>
            <person name="Detter C."/>
            <person name="Detter J.C."/>
            <person name="Goodwin L.A."/>
            <person name="Han C.S."/>
            <person name="Hauser L.J."/>
            <person name="Ivanova N.N."/>
            <person name="Kyrpides N.C."/>
            <person name="Land M.L."/>
            <person name="Lapidus A."/>
            <person name="Lucas S."/>
            <person name="Ovchinnikova G."/>
            <person name="Pitluck S."/>
            <person name="Tapia R."/>
            <person name="Woyke T."/>
            <person name="Boyum J."/>
            <person name="Mead D."/>
            <person name="Weimer P.J."/>
        </authorList>
    </citation>
    <scope>NUCLEOTIDE SEQUENCE [LARGE SCALE GENOMIC DNA]</scope>
    <source>
        <strain evidence="3">ATCC 27210 / DSM 20455 / JCM 14654 / NCDO 2250 / 7</strain>
    </source>
</reference>
<dbReference type="InterPro" id="IPR051783">
    <property type="entry name" value="NAD(P)-dependent_oxidoreduct"/>
</dbReference>
<name>E6UAJ0_RUMA7</name>
<evidence type="ECO:0000259" key="1">
    <source>
        <dbReference type="Pfam" id="PF01370"/>
    </source>
</evidence>
<dbReference type="KEGG" id="ral:Rumal_1918"/>
<dbReference type="PANTHER" id="PTHR48079:SF6">
    <property type="entry name" value="NAD(P)-BINDING DOMAIN-CONTAINING PROTEIN-RELATED"/>
    <property type="match status" value="1"/>
</dbReference>
<sequence>MSKMIYIVTGAAGFLGGTVCRKLIERGEKVRALVPQNDPAAKYIPDSAEVVQGDLCDRETLEKLFTVPEGMKSIVLHIASIVTVDPTFNQKVIDVNVGGTKNIIDMCLAHPECNKLVYCSSTGAIPETPKGKKITEVDFFDKDKVEGCYSMSKAMATQAVLDAVKERGLNACVVHPSGIMGPEDFAVGETTGTLIKIIGGEMPMGISGTFNLCDVRDLAEGMIAAADNGRQGECYILGNEAISFKEFCRLVSEEANCKAPKAFLPIQIANMIARLSEMRAKRKGVKPLMKTFSVYNLARNNDFDSSKAKRELGYRTRSYRETIHDEIKWLKASGKIA</sequence>
<dbReference type="HOGENOM" id="CLU_007383_6_0_9"/>
<evidence type="ECO:0000313" key="3">
    <source>
        <dbReference type="Proteomes" id="UP000006919"/>
    </source>
</evidence>
<dbReference type="AlphaFoldDB" id="E6UAJ0"/>
<accession>E6UAJ0</accession>
<dbReference type="RefSeq" id="WP_013498576.1">
    <property type="nucleotide sequence ID" value="NC_014833.1"/>
</dbReference>
<organism evidence="2 3">
    <name type="scientific">Ruminococcus albus (strain ATCC 27210 / DSM 20455 / JCM 14654 / NCDO 2250 / 7)</name>
    <dbReference type="NCBI Taxonomy" id="697329"/>
    <lineage>
        <taxon>Bacteria</taxon>
        <taxon>Bacillati</taxon>
        <taxon>Bacillota</taxon>
        <taxon>Clostridia</taxon>
        <taxon>Eubacteriales</taxon>
        <taxon>Oscillospiraceae</taxon>
        <taxon>Ruminococcus</taxon>
    </lineage>
</organism>
<dbReference type="GO" id="GO:0004029">
    <property type="term" value="F:aldehyde dehydrogenase (NAD+) activity"/>
    <property type="evidence" value="ECO:0007669"/>
    <property type="project" value="TreeGrafter"/>
</dbReference>
<dbReference type="InterPro" id="IPR036291">
    <property type="entry name" value="NAD(P)-bd_dom_sf"/>
</dbReference>
<dbReference type="EMBL" id="CP002403">
    <property type="protein sequence ID" value="ADU22412.1"/>
    <property type="molecule type" value="Genomic_DNA"/>
</dbReference>
<feature type="domain" description="NAD-dependent epimerase/dehydratase" evidence="1">
    <location>
        <begin position="7"/>
        <end position="238"/>
    </location>
</feature>
<dbReference type="STRING" id="697329.Rumal_1918"/>
<gene>
    <name evidence="2" type="ordered locus">Rumal_1918</name>
</gene>